<feature type="compositionally biased region" description="Acidic residues" evidence="1">
    <location>
        <begin position="50"/>
        <end position="65"/>
    </location>
</feature>
<evidence type="ECO:0000313" key="2">
    <source>
        <dbReference type="EMBL" id="QQP49232.1"/>
    </source>
</evidence>
<reference evidence="3" key="1">
    <citation type="submission" date="2021-01" db="EMBL/GenBank/DDBJ databases">
        <title>Caligus Genome Assembly.</title>
        <authorList>
            <person name="Gallardo-Escarate C."/>
        </authorList>
    </citation>
    <scope>NUCLEOTIDE SEQUENCE [LARGE SCALE GENOMIC DNA]</scope>
</reference>
<name>A0A7T8HFR1_CALRO</name>
<gene>
    <name evidence="2" type="ORF">FKW44_009815</name>
</gene>
<proteinExistence type="predicted"/>
<sequence length="120" mass="14094">MSSSRNSVEEDEGIQLVWNWLGNKFNNVRDGLRRRMTLSETRSELQVKEQDEDDDDNNPGEDEVDDSVKSPQPHLRTDSGSFPRSQPIDIPNGRVRDRSAERKAINRNLRPRHWKSRLYY</sequence>
<dbReference type="EMBL" id="CP045895">
    <property type="protein sequence ID" value="QQP49232.1"/>
    <property type="molecule type" value="Genomic_DNA"/>
</dbReference>
<keyword evidence="3" id="KW-1185">Reference proteome</keyword>
<feature type="compositionally biased region" description="Basic and acidic residues" evidence="1">
    <location>
        <begin position="94"/>
        <end position="104"/>
    </location>
</feature>
<evidence type="ECO:0000313" key="3">
    <source>
        <dbReference type="Proteomes" id="UP000595437"/>
    </source>
</evidence>
<feature type="region of interest" description="Disordered" evidence="1">
    <location>
        <begin position="40"/>
        <end position="107"/>
    </location>
</feature>
<evidence type="ECO:0000256" key="1">
    <source>
        <dbReference type="SAM" id="MobiDB-lite"/>
    </source>
</evidence>
<organism evidence="2 3">
    <name type="scientific">Caligus rogercresseyi</name>
    <name type="common">Sea louse</name>
    <dbReference type="NCBI Taxonomy" id="217165"/>
    <lineage>
        <taxon>Eukaryota</taxon>
        <taxon>Metazoa</taxon>
        <taxon>Ecdysozoa</taxon>
        <taxon>Arthropoda</taxon>
        <taxon>Crustacea</taxon>
        <taxon>Multicrustacea</taxon>
        <taxon>Hexanauplia</taxon>
        <taxon>Copepoda</taxon>
        <taxon>Siphonostomatoida</taxon>
        <taxon>Caligidae</taxon>
        <taxon>Caligus</taxon>
    </lineage>
</organism>
<protein>
    <submittedName>
        <fullName evidence="2">Uncharacterized protein</fullName>
    </submittedName>
</protein>
<dbReference type="Proteomes" id="UP000595437">
    <property type="component" value="Chromosome 6"/>
</dbReference>
<accession>A0A7T8HFR1</accession>
<dbReference type="AlphaFoldDB" id="A0A7T8HFR1"/>
<dbReference type="OrthoDB" id="10526095at2759"/>